<keyword evidence="5" id="KW-1185">Reference proteome</keyword>
<evidence type="ECO:0000313" key="5">
    <source>
        <dbReference type="Proteomes" id="UP000563523"/>
    </source>
</evidence>
<accession>A0A850QVA6</accession>
<dbReference type="AlphaFoldDB" id="A0A850QVA6"/>
<name>A0A850QVA6_9LACO</name>
<dbReference type="RefSeq" id="WP_176941885.1">
    <property type="nucleotide sequence ID" value="NZ_JABZEC010000001.1"/>
</dbReference>
<evidence type="ECO:0000313" key="4">
    <source>
        <dbReference type="EMBL" id="NVY95714.1"/>
    </source>
</evidence>
<dbReference type="InterPro" id="IPR003583">
    <property type="entry name" value="Hlx-hairpin-Hlx_DNA-bd_motif"/>
</dbReference>
<feature type="domain" description="Helix-hairpin-helix DNA-binding motif class 1" evidence="3">
    <location>
        <begin position="157"/>
        <end position="176"/>
    </location>
</feature>
<dbReference type="Pfam" id="PF10531">
    <property type="entry name" value="SLBB"/>
    <property type="match status" value="1"/>
</dbReference>
<evidence type="ECO:0000259" key="3">
    <source>
        <dbReference type="SMART" id="SM00278"/>
    </source>
</evidence>
<evidence type="ECO:0000256" key="2">
    <source>
        <dbReference type="SAM" id="Phobius"/>
    </source>
</evidence>
<keyword evidence="2" id="KW-0472">Membrane</keyword>
<sequence>MADIKLWLIEHRSLLITIVIIIFGGCWWWQSQHQEVTQTEVQLPQTSKKKGAVTKKERLTTAVVVDVQGAVKRPGIYHLSAQQRVYDALQQAGGTTDQAQLKGLNQAQKVKDQTQIYVPNKDEAPISSNTPSSNSTATGKGSGTDAKQVNLNTASLEDLQNVTGIGPKKAAAIIDYRQNNGTFSKVEDLSKVKGIGTKTVDSIKDQLCV</sequence>
<dbReference type="PANTHER" id="PTHR21180">
    <property type="entry name" value="ENDONUCLEASE/EXONUCLEASE/PHOSPHATASE FAMILY DOMAIN-CONTAINING PROTEIN 1"/>
    <property type="match status" value="1"/>
</dbReference>
<dbReference type="Gene3D" id="1.10.150.310">
    <property type="entry name" value="Tex RuvX-like domain-like"/>
    <property type="match status" value="1"/>
</dbReference>
<protein>
    <submittedName>
        <fullName evidence="4">Helix-hairpin-helix domain-containing protein</fullName>
    </submittedName>
</protein>
<dbReference type="PANTHER" id="PTHR21180:SF32">
    <property type="entry name" value="ENDONUCLEASE_EXONUCLEASE_PHOSPHATASE FAMILY DOMAIN-CONTAINING PROTEIN 1"/>
    <property type="match status" value="1"/>
</dbReference>
<keyword evidence="2" id="KW-0812">Transmembrane</keyword>
<dbReference type="Pfam" id="PF12836">
    <property type="entry name" value="HHH_3"/>
    <property type="match status" value="1"/>
</dbReference>
<feature type="domain" description="Helix-hairpin-helix DNA-binding motif class 1" evidence="3">
    <location>
        <begin position="187"/>
        <end position="206"/>
    </location>
</feature>
<dbReference type="Proteomes" id="UP000563523">
    <property type="component" value="Unassembled WGS sequence"/>
</dbReference>
<dbReference type="EMBL" id="JABZEC010000001">
    <property type="protein sequence ID" value="NVY95714.1"/>
    <property type="molecule type" value="Genomic_DNA"/>
</dbReference>
<feature type="transmembrane region" description="Helical" evidence="2">
    <location>
        <begin position="12"/>
        <end position="30"/>
    </location>
</feature>
<dbReference type="InterPro" id="IPR010994">
    <property type="entry name" value="RuvA_2-like"/>
</dbReference>
<dbReference type="GO" id="GO:0003677">
    <property type="term" value="F:DNA binding"/>
    <property type="evidence" value="ECO:0007669"/>
    <property type="project" value="InterPro"/>
</dbReference>
<comment type="caution">
    <text evidence="4">The sequence shown here is derived from an EMBL/GenBank/DDBJ whole genome shotgun (WGS) entry which is preliminary data.</text>
</comment>
<organism evidence="4 5">
    <name type="scientific">Bombilactobacillus apium</name>
    <dbReference type="NCBI Taxonomy" id="2675299"/>
    <lineage>
        <taxon>Bacteria</taxon>
        <taxon>Bacillati</taxon>
        <taxon>Bacillota</taxon>
        <taxon>Bacilli</taxon>
        <taxon>Lactobacillales</taxon>
        <taxon>Lactobacillaceae</taxon>
        <taxon>Bombilactobacillus</taxon>
    </lineage>
</organism>
<feature type="compositionally biased region" description="Low complexity" evidence="1">
    <location>
        <begin position="125"/>
        <end position="137"/>
    </location>
</feature>
<dbReference type="GO" id="GO:0015627">
    <property type="term" value="C:type II protein secretion system complex"/>
    <property type="evidence" value="ECO:0007669"/>
    <property type="project" value="TreeGrafter"/>
</dbReference>
<proteinExistence type="predicted"/>
<feature type="region of interest" description="Disordered" evidence="1">
    <location>
        <begin position="120"/>
        <end position="146"/>
    </location>
</feature>
<dbReference type="Gene3D" id="3.10.560.10">
    <property type="entry name" value="Outer membrane lipoprotein wza domain like"/>
    <property type="match status" value="1"/>
</dbReference>
<dbReference type="InterPro" id="IPR019554">
    <property type="entry name" value="Soluble_ligand-bd"/>
</dbReference>
<keyword evidence="2" id="KW-1133">Transmembrane helix</keyword>
<dbReference type="InterPro" id="IPR051675">
    <property type="entry name" value="Endo/Exo/Phosphatase_dom_1"/>
</dbReference>
<evidence type="ECO:0000256" key="1">
    <source>
        <dbReference type="SAM" id="MobiDB-lite"/>
    </source>
</evidence>
<dbReference type="NCBIfam" id="TIGR00426">
    <property type="entry name" value="competence protein ComEA helix-hairpin-helix repeat region"/>
    <property type="match status" value="1"/>
</dbReference>
<dbReference type="SUPFAM" id="SSF47781">
    <property type="entry name" value="RuvA domain 2-like"/>
    <property type="match status" value="1"/>
</dbReference>
<dbReference type="InterPro" id="IPR004509">
    <property type="entry name" value="Competence_ComEA_HhH"/>
</dbReference>
<gene>
    <name evidence="4" type="ORF">HU830_00625</name>
</gene>
<dbReference type="PROSITE" id="PS51257">
    <property type="entry name" value="PROKAR_LIPOPROTEIN"/>
    <property type="match status" value="1"/>
</dbReference>
<reference evidence="4 5" key="1">
    <citation type="submission" date="2020-06" db="EMBL/GenBank/DDBJ databases">
        <authorList>
            <person name="Kang J."/>
        </authorList>
    </citation>
    <scope>NUCLEOTIDE SEQUENCE [LARGE SCALE GENOMIC DNA]</scope>
    <source>
        <strain evidence="4 5">DCY120</strain>
    </source>
</reference>
<dbReference type="SMART" id="SM00278">
    <property type="entry name" value="HhH1"/>
    <property type="match status" value="2"/>
</dbReference>
<dbReference type="GO" id="GO:0006281">
    <property type="term" value="P:DNA repair"/>
    <property type="evidence" value="ECO:0007669"/>
    <property type="project" value="InterPro"/>
</dbReference>
<dbReference type="GO" id="GO:0015628">
    <property type="term" value="P:protein secretion by the type II secretion system"/>
    <property type="evidence" value="ECO:0007669"/>
    <property type="project" value="TreeGrafter"/>
</dbReference>